<protein>
    <recommendedName>
        <fullName evidence="14">Cytochrome P450</fullName>
    </recommendedName>
</protein>
<dbReference type="GO" id="GO:0020037">
    <property type="term" value="F:heme binding"/>
    <property type="evidence" value="ECO:0007669"/>
    <property type="project" value="InterPro"/>
</dbReference>
<organism evidence="12 13">
    <name type="scientific">Clathrus columnatus</name>
    <dbReference type="NCBI Taxonomy" id="1419009"/>
    <lineage>
        <taxon>Eukaryota</taxon>
        <taxon>Fungi</taxon>
        <taxon>Dikarya</taxon>
        <taxon>Basidiomycota</taxon>
        <taxon>Agaricomycotina</taxon>
        <taxon>Agaricomycetes</taxon>
        <taxon>Phallomycetidae</taxon>
        <taxon>Phallales</taxon>
        <taxon>Clathraceae</taxon>
        <taxon>Clathrus</taxon>
    </lineage>
</organism>
<keyword evidence="11" id="KW-0812">Transmembrane</keyword>
<sequence length="507" mass="57939">MSSSFLTFLPGKLGIQLLAGSLAVLTLINVSFKTWKALQKVGFNPGFRTFIGPESLLCDLVGGYIPYDVSRDVMTWIQVYPKIRAMFVIADPNAAKEVVSNRARFPKYTATYTVLEYFGSNILTTEGEEWKHQRKLTAPTFSEKNNRLVWEETIRVIEDMFSCWGVNNQEVPVNHCLDITLPITLMVISGAGFGRRIPWSEDTIVPPGHKMSFKTALHTVSNWIIFIVVLPKWVFWLSKKLRNAYLAKDEFVSYMQEMIEQRRANLDEERYDLFSALLRVNESSTKEEGRLGEDELFAIEQEEQEKLFQHILSILGDRYIPNYEEFNALSYVMAVINETLRLFPSVTIIPKVAAEDTTLPVTLADGRVEPVFIKGGTEVYVNTTGLHYNRGFTYEYFRVFTYSSTRLAKYWDDPNVFSPSRFLGDYNRDAFMPFSAGARACIGRGFGETEMVAALTMIIRKYKVEIKNPEAYAGMNKFEQREKLLANRAGLTVTPLSVPLVFKKRDP</sequence>
<evidence type="ECO:0008006" key="14">
    <source>
        <dbReference type="Google" id="ProtNLM"/>
    </source>
</evidence>
<keyword evidence="11" id="KW-1133">Transmembrane helix</keyword>
<name>A0AAV5AQA8_9AGAM</name>
<evidence type="ECO:0000256" key="10">
    <source>
        <dbReference type="RuleBase" id="RU000461"/>
    </source>
</evidence>
<dbReference type="Proteomes" id="UP001050691">
    <property type="component" value="Unassembled WGS sequence"/>
</dbReference>
<comment type="cofactor">
    <cofactor evidence="1 9">
        <name>heme</name>
        <dbReference type="ChEBI" id="CHEBI:30413"/>
    </cofactor>
</comment>
<evidence type="ECO:0000256" key="4">
    <source>
        <dbReference type="ARBA" id="ARBA00022617"/>
    </source>
</evidence>
<comment type="pathway">
    <text evidence="2">Secondary metabolite biosynthesis.</text>
</comment>
<dbReference type="InterPro" id="IPR001128">
    <property type="entry name" value="Cyt_P450"/>
</dbReference>
<dbReference type="Gene3D" id="1.10.630.10">
    <property type="entry name" value="Cytochrome P450"/>
    <property type="match status" value="2"/>
</dbReference>
<evidence type="ECO:0000256" key="6">
    <source>
        <dbReference type="ARBA" id="ARBA00023002"/>
    </source>
</evidence>
<proteinExistence type="inferred from homology"/>
<dbReference type="SUPFAM" id="SSF48264">
    <property type="entry name" value="Cytochrome P450"/>
    <property type="match status" value="1"/>
</dbReference>
<dbReference type="PANTHER" id="PTHR24305:SF166">
    <property type="entry name" value="CYTOCHROME P450 12A4, MITOCHONDRIAL-RELATED"/>
    <property type="match status" value="1"/>
</dbReference>
<dbReference type="InterPro" id="IPR002401">
    <property type="entry name" value="Cyt_P450_E_grp-I"/>
</dbReference>
<dbReference type="InterPro" id="IPR036396">
    <property type="entry name" value="Cyt_P450_sf"/>
</dbReference>
<evidence type="ECO:0000256" key="1">
    <source>
        <dbReference type="ARBA" id="ARBA00001971"/>
    </source>
</evidence>
<dbReference type="GO" id="GO:0005506">
    <property type="term" value="F:iron ion binding"/>
    <property type="evidence" value="ECO:0007669"/>
    <property type="project" value="InterPro"/>
</dbReference>
<keyword evidence="11" id="KW-0472">Membrane</keyword>
<evidence type="ECO:0000256" key="8">
    <source>
        <dbReference type="ARBA" id="ARBA00023033"/>
    </source>
</evidence>
<keyword evidence="6 10" id="KW-0560">Oxidoreductase</keyword>
<feature type="binding site" description="axial binding residue" evidence="9">
    <location>
        <position position="441"/>
    </location>
    <ligand>
        <name>heme</name>
        <dbReference type="ChEBI" id="CHEBI:30413"/>
    </ligand>
    <ligandPart>
        <name>Fe</name>
        <dbReference type="ChEBI" id="CHEBI:18248"/>
    </ligandPart>
</feature>
<reference evidence="12" key="1">
    <citation type="submission" date="2021-10" db="EMBL/GenBank/DDBJ databases">
        <title>De novo Genome Assembly of Clathrus columnatus (Basidiomycota, Fungi) Using Illumina and Nanopore Sequence Data.</title>
        <authorList>
            <person name="Ogiso-Tanaka E."/>
            <person name="Itagaki H."/>
            <person name="Hosoya T."/>
            <person name="Hosaka K."/>
        </authorList>
    </citation>
    <scope>NUCLEOTIDE SEQUENCE</scope>
    <source>
        <strain evidence="12">MO-923</strain>
    </source>
</reference>
<dbReference type="AlphaFoldDB" id="A0AAV5AQA8"/>
<dbReference type="PRINTS" id="PR00385">
    <property type="entry name" value="P450"/>
</dbReference>
<dbReference type="GO" id="GO:0004497">
    <property type="term" value="F:monooxygenase activity"/>
    <property type="evidence" value="ECO:0007669"/>
    <property type="project" value="UniProtKB-KW"/>
</dbReference>
<keyword evidence="13" id="KW-1185">Reference proteome</keyword>
<evidence type="ECO:0000313" key="13">
    <source>
        <dbReference type="Proteomes" id="UP001050691"/>
    </source>
</evidence>
<dbReference type="InterPro" id="IPR017972">
    <property type="entry name" value="Cyt_P450_CS"/>
</dbReference>
<dbReference type="InterPro" id="IPR050121">
    <property type="entry name" value="Cytochrome_P450_monoxygenase"/>
</dbReference>
<keyword evidence="7 9" id="KW-0408">Iron</keyword>
<dbReference type="PROSITE" id="PS00086">
    <property type="entry name" value="CYTOCHROME_P450"/>
    <property type="match status" value="1"/>
</dbReference>
<evidence type="ECO:0000256" key="11">
    <source>
        <dbReference type="SAM" id="Phobius"/>
    </source>
</evidence>
<evidence type="ECO:0000313" key="12">
    <source>
        <dbReference type="EMBL" id="GJJ15071.1"/>
    </source>
</evidence>
<dbReference type="PRINTS" id="PR00463">
    <property type="entry name" value="EP450I"/>
</dbReference>
<dbReference type="PANTHER" id="PTHR24305">
    <property type="entry name" value="CYTOCHROME P450"/>
    <property type="match status" value="1"/>
</dbReference>
<keyword evidence="5 9" id="KW-0479">Metal-binding</keyword>
<feature type="transmembrane region" description="Helical" evidence="11">
    <location>
        <begin position="13"/>
        <end position="32"/>
    </location>
</feature>
<accession>A0AAV5AQA8</accession>
<dbReference type="Pfam" id="PF00067">
    <property type="entry name" value="p450"/>
    <property type="match status" value="3"/>
</dbReference>
<evidence type="ECO:0000256" key="3">
    <source>
        <dbReference type="ARBA" id="ARBA00010617"/>
    </source>
</evidence>
<dbReference type="EMBL" id="BPWL01000010">
    <property type="protein sequence ID" value="GJJ15071.1"/>
    <property type="molecule type" value="Genomic_DNA"/>
</dbReference>
<evidence type="ECO:0000256" key="5">
    <source>
        <dbReference type="ARBA" id="ARBA00022723"/>
    </source>
</evidence>
<comment type="similarity">
    <text evidence="3 10">Belongs to the cytochrome P450 family.</text>
</comment>
<evidence type="ECO:0000256" key="9">
    <source>
        <dbReference type="PIRSR" id="PIRSR602401-1"/>
    </source>
</evidence>
<evidence type="ECO:0000256" key="7">
    <source>
        <dbReference type="ARBA" id="ARBA00023004"/>
    </source>
</evidence>
<comment type="caution">
    <text evidence="12">The sequence shown here is derived from an EMBL/GenBank/DDBJ whole genome shotgun (WGS) entry which is preliminary data.</text>
</comment>
<feature type="transmembrane region" description="Helical" evidence="11">
    <location>
        <begin position="220"/>
        <end position="238"/>
    </location>
</feature>
<keyword evidence="8 10" id="KW-0503">Monooxygenase</keyword>
<gene>
    <name evidence="12" type="ORF">Clacol_009346</name>
</gene>
<evidence type="ECO:0000256" key="2">
    <source>
        <dbReference type="ARBA" id="ARBA00005179"/>
    </source>
</evidence>
<keyword evidence="4 9" id="KW-0349">Heme</keyword>
<dbReference type="GO" id="GO:0016705">
    <property type="term" value="F:oxidoreductase activity, acting on paired donors, with incorporation or reduction of molecular oxygen"/>
    <property type="evidence" value="ECO:0007669"/>
    <property type="project" value="InterPro"/>
</dbReference>